<organism evidence="2 3">
    <name type="scientific">Catenovulum maritimum</name>
    <dbReference type="NCBI Taxonomy" id="1513271"/>
    <lineage>
        <taxon>Bacteria</taxon>
        <taxon>Pseudomonadati</taxon>
        <taxon>Pseudomonadota</taxon>
        <taxon>Gammaproteobacteria</taxon>
        <taxon>Alteromonadales</taxon>
        <taxon>Alteromonadaceae</taxon>
        <taxon>Catenovulum</taxon>
    </lineage>
</organism>
<evidence type="ECO:0000256" key="1">
    <source>
        <dbReference type="SAM" id="SignalP"/>
    </source>
</evidence>
<evidence type="ECO:0000313" key="2">
    <source>
        <dbReference type="EMBL" id="KMT64836.1"/>
    </source>
</evidence>
<sequence>MVKLQINCLVLVTALACIPAISTAADFVKFNINRGDKDPRQIYNYQVLETALKISEQAFGGYQLLGLNLQIPTARLLNEVVKGDLINVAISVTRPNWESSTLAIKIPIRRGILSYRLLLINQKNKDKFKSLTDLNQLKNSWACLGRFWSTTQAMEALEFKSIKVKWDKEVITMLNRNRCEYMPRGVHEIFEEMDHYQASLKNLMIEDKLALYIPAAFYVFVSPNAPQIHKRIQFGLEQMVEQGILKQMVEQNYRKYLDLADLKNRKIFYLGNPTLAEDTPFDRKELWLRWDLSADR</sequence>
<dbReference type="OrthoDB" id="547680at2"/>
<name>A0A0J8JK49_9ALTE</name>
<dbReference type="PROSITE" id="PS51257">
    <property type="entry name" value="PROKAR_LIPOPROTEIN"/>
    <property type="match status" value="1"/>
</dbReference>
<reference evidence="2 3" key="1">
    <citation type="submission" date="2015-04" db="EMBL/GenBank/DDBJ databases">
        <title>Draft Genome Sequence of the Novel Agar-Digesting Marine Bacterium Q1.</title>
        <authorList>
            <person name="Li Y."/>
            <person name="Li D."/>
            <person name="Chen G."/>
            <person name="Du Z."/>
        </authorList>
    </citation>
    <scope>NUCLEOTIDE SEQUENCE [LARGE SCALE GENOMIC DNA]</scope>
    <source>
        <strain evidence="2 3">Q1</strain>
    </source>
</reference>
<dbReference type="SUPFAM" id="SSF53850">
    <property type="entry name" value="Periplasmic binding protein-like II"/>
    <property type="match status" value="1"/>
</dbReference>
<dbReference type="AlphaFoldDB" id="A0A0J8JK49"/>
<feature type="signal peptide" evidence="1">
    <location>
        <begin position="1"/>
        <end position="24"/>
    </location>
</feature>
<dbReference type="EMBL" id="LAZL01000020">
    <property type="protein sequence ID" value="KMT64836.1"/>
    <property type="molecule type" value="Genomic_DNA"/>
</dbReference>
<feature type="chain" id="PRO_5005301248" description="Solute-binding protein family 3/N-terminal domain-containing protein" evidence="1">
    <location>
        <begin position="25"/>
        <end position="296"/>
    </location>
</feature>
<keyword evidence="3" id="KW-1185">Reference proteome</keyword>
<proteinExistence type="predicted"/>
<dbReference type="STRING" id="1513271.XM47_12380"/>
<keyword evidence="1" id="KW-0732">Signal</keyword>
<gene>
    <name evidence="2" type="ORF">XM47_12380</name>
</gene>
<dbReference type="RefSeq" id="WP_048692946.1">
    <property type="nucleotide sequence ID" value="NZ_KQ130493.1"/>
</dbReference>
<dbReference type="PATRIC" id="fig|1513271.3.peg.2525"/>
<comment type="caution">
    <text evidence="2">The sequence shown here is derived from an EMBL/GenBank/DDBJ whole genome shotgun (WGS) entry which is preliminary data.</text>
</comment>
<accession>A0A0J8JK49</accession>
<protein>
    <recommendedName>
        <fullName evidence="4">Solute-binding protein family 3/N-terminal domain-containing protein</fullName>
    </recommendedName>
</protein>
<evidence type="ECO:0000313" key="3">
    <source>
        <dbReference type="Proteomes" id="UP000037600"/>
    </source>
</evidence>
<dbReference type="Proteomes" id="UP000037600">
    <property type="component" value="Unassembled WGS sequence"/>
</dbReference>
<evidence type="ECO:0008006" key="4">
    <source>
        <dbReference type="Google" id="ProtNLM"/>
    </source>
</evidence>